<organism evidence="1 2">
    <name type="scientific">Cerrena zonata</name>
    <dbReference type="NCBI Taxonomy" id="2478898"/>
    <lineage>
        <taxon>Eukaryota</taxon>
        <taxon>Fungi</taxon>
        <taxon>Dikarya</taxon>
        <taxon>Basidiomycota</taxon>
        <taxon>Agaricomycotina</taxon>
        <taxon>Agaricomycetes</taxon>
        <taxon>Polyporales</taxon>
        <taxon>Cerrenaceae</taxon>
        <taxon>Cerrena</taxon>
    </lineage>
</organism>
<sequence>MDLRRYASPNADKAVHKTSEGIVLIGTTSAGPLRANRFNLSWDLAVDASKKPSSSKPRP</sequence>
<evidence type="ECO:0000313" key="2">
    <source>
        <dbReference type="Proteomes" id="UP001385951"/>
    </source>
</evidence>
<evidence type="ECO:0000313" key="1">
    <source>
        <dbReference type="EMBL" id="KAK7675857.1"/>
    </source>
</evidence>
<protein>
    <submittedName>
        <fullName evidence="1">Uncharacterized protein</fullName>
    </submittedName>
</protein>
<comment type="caution">
    <text evidence="1">The sequence shown here is derived from an EMBL/GenBank/DDBJ whole genome shotgun (WGS) entry which is preliminary data.</text>
</comment>
<accession>A0AAW0FAR0</accession>
<dbReference type="AlphaFoldDB" id="A0AAW0FAR0"/>
<dbReference type="Proteomes" id="UP001385951">
    <property type="component" value="Unassembled WGS sequence"/>
</dbReference>
<proteinExistence type="predicted"/>
<name>A0AAW0FAR0_9APHY</name>
<keyword evidence="2" id="KW-1185">Reference proteome</keyword>
<reference evidence="1 2" key="1">
    <citation type="submission" date="2022-09" db="EMBL/GenBank/DDBJ databases">
        <authorList>
            <person name="Palmer J.M."/>
        </authorList>
    </citation>
    <scope>NUCLEOTIDE SEQUENCE [LARGE SCALE GENOMIC DNA]</scope>
    <source>
        <strain evidence="1 2">DSM 7382</strain>
    </source>
</reference>
<dbReference type="EMBL" id="JASBNA010000169">
    <property type="protein sequence ID" value="KAK7675857.1"/>
    <property type="molecule type" value="Genomic_DNA"/>
</dbReference>
<gene>
    <name evidence="1" type="ORF">QCA50_021204</name>
</gene>